<comment type="caution">
    <text evidence="2">The sequence shown here is derived from an EMBL/GenBank/DDBJ whole genome shotgun (WGS) entry which is preliminary data.</text>
</comment>
<keyword evidence="1" id="KW-1133">Transmembrane helix</keyword>
<evidence type="ECO:0000313" key="2">
    <source>
        <dbReference type="EMBL" id="KKK90982.1"/>
    </source>
</evidence>
<proteinExistence type="predicted"/>
<protein>
    <submittedName>
        <fullName evidence="2">Uncharacterized protein</fullName>
    </submittedName>
</protein>
<sequence length="247" mass="27486">MAFRNWKQELADPRPPREIPWRLIRGTGMTLVAMGVLACTALWVYPGYLLAKPWQRPGPPPPQIALVFSSDIQGNLEPCGCTEQRWGGLARAAGYLQSIREPATVLAFDVGDMTAGPLQWQQLGWRQCLRAMAAMGYMAVNLGAREIALSAEDLRRVVVDGFYQLQQATFASPKRKSIQAYQDFQDGGGDLYVPTPEQKEMFKEAAQPVYEWFKQNVDGGEAVFDAMTASVEKAEQRLDATRAAEIQ</sequence>
<dbReference type="InterPro" id="IPR029052">
    <property type="entry name" value="Metallo-depent_PP-like"/>
</dbReference>
<keyword evidence="1" id="KW-0812">Transmembrane</keyword>
<dbReference type="SUPFAM" id="SSF56300">
    <property type="entry name" value="Metallo-dependent phosphatases"/>
    <property type="match status" value="1"/>
</dbReference>
<dbReference type="AlphaFoldDB" id="A0A0F8ZB09"/>
<evidence type="ECO:0000256" key="1">
    <source>
        <dbReference type="SAM" id="Phobius"/>
    </source>
</evidence>
<name>A0A0F8ZB09_9ZZZZ</name>
<keyword evidence="1" id="KW-0472">Membrane</keyword>
<gene>
    <name evidence="2" type="ORF">LCGC14_2717530</name>
</gene>
<reference evidence="2" key="1">
    <citation type="journal article" date="2015" name="Nature">
        <title>Complex archaea that bridge the gap between prokaryotes and eukaryotes.</title>
        <authorList>
            <person name="Spang A."/>
            <person name="Saw J.H."/>
            <person name="Jorgensen S.L."/>
            <person name="Zaremba-Niedzwiedzka K."/>
            <person name="Martijn J."/>
            <person name="Lind A.E."/>
            <person name="van Eijk R."/>
            <person name="Schleper C."/>
            <person name="Guy L."/>
            <person name="Ettema T.J."/>
        </authorList>
    </citation>
    <scope>NUCLEOTIDE SEQUENCE</scope>
</reference>
<accession>A0A0F8ZB09</accession>
<organism evidence="2">
    <name type="scientific">marine sediment metagenome</name>
    <dbReference type="NCBI Taxonomy" id="412755"/>
    <lineage>
        <taxon>unclassified sequences</taxon>
        <taxon>metagenomes</taxon>
        <taxon>ecological metagenomes</taxon>
    </lineage>
</organism>
<feature type="transmembrane region" description="Helical" evidence="1">
    <location>
        <begin position="23"/>
        <end position="45"/>
    </location>
</feature>
<dbReference type="Gene3D" id="3.60.21.10">
    <property type="match status" value="1"/>
</dbReference>
<dbReference type="EMBL" id="LAZR01048855">
    <property type="protein sequence ID" value="KKK90982.1"/>
    <property type="molecule type" value="Genomic_DNA"/>
</dbReference>